<reference evidence="4" key="1">
    <citation type="journal article" date="2013" name="PLoS Genet.">
        <title>The genome of Spraguea lophii and the basis of host-microsporidian interactions.</title>
        <authorList>
            <person name="Campbell S.E."/>
            <person name="Williams T.A."/>
            <person name="Yousuf A."/>
            <person name="Soanes D.M."/>
            <person name="Paszkiewicz K.H."/>
            <person name="Williams B.A.P."/>
        </authorList>
    </citation>
    <scope>NUCLEOTIDE SEQUENCE [LARGE SCALE GENOMIC DNA]</scope>
    <source>
        <strain evidence="4">42_110</strain>
    </source>
</reference>
<evidence type="ECO:0000256" key="1">
    <source>
        <dbReference type="ARBA" id="ARBA00040513"/>
    </source>
</evidence>
<feature type="domain" description="Brix" evidence="2">
    <location>
        <begin position="69"/>
        <end position="241"/>
    </location>
</feature>
<accession>S7XS59</accession>
<dbReference type="InterPro" id="IPR007109">
    <property type="entry name" value="Brix"/>
</dbReference>
<dbReference type="Proteomes" id="UP000014978">
    <property type="component" value="Unassembled WGS sequence"/>
</dbReference>
<dbReference type="FunCoup" id="S7XS59">
    <property type="interactions" value="226"/>
</dbReference>
<dbReference type="OrthoDB" id="10253204at2759"/>
<dbReference type="EMBL" id="ATCN01000588">
    <property type="protein sequence ID" value="EPR78728.1"/>
    <property type="molecule type" value="Genomic_DNA"/>
</dbReference>
<dbReference type="SUPFAM" id="SSF52954">
    <property type="entry name" value="Class II aaRS ABD-related"/>
    <property type="match status" value="1"/>
</dbReference>
<dbReference type="OMA" id="VIQFRHH"/>
<dbReference type="PANTHER" id="PTHR22734">
    <property type="entry name" value="U3 SMALL NUCLEOLAR RIBONUCLEOPROTEIN PROTEIN IMP4"/>
    <property type="match status" value="1"/>
</dbReference>
<dbReference type="Pfam" id="PF04427">
    <property type="entry name" value="Brix"/>
    <property type="match status" value="1"/>
</dbReference>
<dbReference type="GO" id="GO:0034457">
    <property type="term" value="C:Mpp10 complex"/>
    <property type="evidence" value="ECO:0007669"/>
    <property type="project" value="TreeGrafter"/>
</dbReference>
<dbReference type="InterPro" id="IPR044281">
    <property type="entry name" value="IMP4/RPF1"/>
</dbReference>
<comment type="caution">
    <text evidence="3">The sequence shown here is derived from an EMBL/GenBank/DDBJ whole genome shotgun (WGS) entry which is preliminary data.</text>
</comment>
<organism evidence="3 4">
    <name type="scientific">Spraguea lophii (strain 42_110)</name>
    <name type="common">Microsporidian parasite</name>
    <dbReference type="NCBI Taxonomy" id="1358809"/>
    <lineage>
        <taxon>Eukaryota</taxon>
        <taxon>Fungi</taxon>
        <taxon>Fungi incertae sedis</taxon>
        <taxon>Microsporidia</taxon>
        <taxon>Spragueidae</taxon>
        <taxon>Spraguea</taxon>
    </lineage>
</organism>
<dbReference type="AlphaFoldDB" id="S7XS59"/>
<sequence>MLQNIREQKYYLKRKESEEKELNKKKERIKECYQSNKKIDHNLRSEAANLMEEIIYDTGITNDNILPRENIMVSTSRDPSSKLREFVKHVSLVFSGEYISRGSYSMKELIDICKGRGSNCLILLNENRGVVNNMIITMLNYGPTYYYNLVNVKYVRRKENVKQKCKLIVDGFKSEIGIRVKNMLQSMFNCDADKENRIVVFCNKNDIIKYREYIVDGCNKMEKVESRFDMVLYKIVKGTVDDEGEEIYKIRRFINTAAKNYVL</sequence>
<gene>
    <name evidence="3" type="ORF">SLOPH_162</name>
</gene>
<dbReference type="GO" id="GO:0032040">
    <property type="term" value="C:small-subunit processome"/>
    <property type="evidence" value="ECO:0007669"/>
    <property type="project" value="TreeGrafter"/>
</dbReference>
<dbReference type="PROSITE" id="PS50833">
    <property type="entry name" value="BRIX"/>
    <property type="match status" value="1"/>
</dbReference>
<dbReference type="VEuPathDB" id="MicrosporidiaDB:SLOPH_162"/>
<keyword evidence="4" id="KW-1185">Reference proteome</keyword>
<protein>
    <recommendedName>
        <fullName evidence="1">U3 small nucleolar ribonucleoprotein protein IMP4</fullName>
    </recommendedName>
</protein>
<dbReference type="InParanoid" id="S7XS59"/>
<dbReference type="Gene3D" id="3.40.50.10480">
    <property type="entry name" value="Probable brix-domain ribosomal biogenesis protein"/>
    <property type="match status" value="1"/>
</dbReference>
<dbReference type="HOGENOM" id="CLU_040063_2_1_1"/>
<evidence type="ECO:0000313" key="4">
    <source>
        <dbReference type="Proteomes" id="UP000014978"/>
    </source>
</evidence>
<dbReference type="STRING" id="1358809.S7XS59"/>
<evidence type="ECO:0000259" key="2">
    <source>
        <dbReference type="PROSITE" id="PS50833"/>
    </source>
</evidence>
<proteinExistence type="predicted"/>
<dbReference type="GO" id="GO:0006364">
    <property type="term" value="P:rRNA processing"/>
    <property type="evidence" value="ECO:0007669"/>
    <property type="project" value="InterPro"/>
</dbReference>
<dbReference type="PANTHER" id="PTHR22734:SF2">
    <property type="entry name" value="U3 SMALL NUCLEOLAR RIBONUCLEOPROTEIN PROTEIN IMP4"/>
    <property type="match status" value="1"/>
</dbReference>
<dbReference type="GO" id="GO:0042134">
    <property type="term" value="F:rRNA primary transcript binding"/>
    <property type="evidence" value="ECO:0007669"/>
    <property type="project" value="InterPro"/>
</dbReference>
<dbReference type="SMART" id="SM00879">
    <property type="entry name" value="Brix"/>
    <property type="match status" value="1"/>
</dbReference>
<evidence type="ECO:0000313" key="3">
    <source>
        <dbReference type="EMBL" id="EPR78728.1"/>
    </source>
</evidence>
<dbReference type="GO" id="GO:0030515">
    <property type="term" value="F:snoRNA binding"/>
    <property type="evidence" value="ECO:0007669"/>
    <property type="project" value="TreeGrafter"/>
</dbReference>
<name>S7XS59_SPRLO</name>